<evidence type="ECO:0000256" key="3">
    <source>
        <dbReference type="ARBA" id="ARBA00007681"/>
    </source>
</evidence>
<reference evidence="10 11" key="1">
    <citation type="submission" date="2019-09" db="EMBL/GenBank/DDBJ databases">
        <authorList>
            <person name="Depoorter E."/>
        </authorList>
    </citation>
    <scope>NUCLEOTIDE SEQUENCE [LARGE SCALE GENOMIC DNA]</scope>
    <source>
        <strain evidence="10">LMG 23254</strain>
    </source>
</reference>
<gene>
    <name evidence="10" type="ORF">BLA23254_04559</name>
</gene>
<evidence type="ECO:0000313" key="10">
    <source>
        <dbReference type="EMBL" id="VWB96010.1"/>
    </source>
</evidence>
<keyword evidence="7" id="KW-0472">Membrane</keyword>
<evidence type="ECO:0000256" key="5">
    <source>
        <dbReference type="ARBA" id="ARBA00022781"/>
    </source>
</evidence>
<dbReference type="SUPFAM" id="SSF52943">
    <property type="entry name" value="ATP synthase (F1-ATPase), gamma subunit"/>
    <property type="match status" value="1"/>
</dbReference>
<accession>A0A6P2NN40</accession>
<organism evidence="10 11">
    <name type="scientific">Burkholderia lata (strain ATCC 17760 / DSM 23089 / LMG 22485 / NCIMB 9086 / R18194 / 383)</name>
    <dbReference type="NCBI Taxonomy" id="482957"/>
    <lineage>
        <taxon>Bacteria</taxon>
        <taxon>Pseudomonadati</taxon>
        <taxon>Pseudomonadota</taxon>
        <taxon>Betaproteobacteria</taxon>
        <taxon>Burkholderiales</taxon>
        <taxon>Burkholderiaceae</taxon>
        <taxon>Burkholderia</taxon>
        <taxon>Burkholderia cepacia complex</taxon>
    </lineage>
</organism>
<evidence type="ECO:0000313" key="11">
    <source>
        <dbReference type="Proteomes" id="UP000494218"/>
    </source>
</evidence>
<dbReference type="Pfam" id="PF00231">
    <property type="entry name" value="ATP-synt"/>
    <property type="match status" value="1"/>
</dbReference>
<comment type="subcellular location">
    <subcellularLocation>
        <location evidence="2">Membrane</location>
        <topology evidence="2">Peripheral membrane protein</topology>
    </subcellularLocation>
</comment>
<keyword evidence="6" id="KW-0406">Ion transport</keyword>
<evidence type="ECO:0000256" key="4">
    <source>
        <dbReference type="ARBA" id="ARBA00022448"/>
    </source>
</evidence>
<dbReference type="Gene3D" id="1.10.287.80">
    <property type="entry name" value="ATP synthase, gamma subunit, helix hairpin domain"/>
    <property type="match status" value="1"/>
</dbReference>
<keyword evidence="9" id="KW-0066">ATP synthesis</keyword>
<proteinExistence type="inferred from homology"/>
<evidence type="ECO:0000256" key="7">
    <source>
        <dbReference type="ARBA" id="ARBA00023136"/>
    </source>
</evidence>
<dbReference type="GO" id="GO:0045259">
    <property type="term" value="C:proton-transporting ATP synthase complex"/>
    <property type="evidence" value="ECO:0007669"/>
    <property type="project" value="UniProtKB-KW"/>
</dbReference>
<evidence type="ECO:0000256" key="2">
    <source>
        <dbReference type="ARBA" id="ARBA00004170"/>
    </source>
</evidence>
<dbReference type="RefSeq" id="WP_175033170.1">
    <property type="nucleotide sequence ID" value="NZ_CABVPW010000023.1"/>
</dbReference>
<keyword evidence="8" id="KW-0139">CF(1)</keyword>
<dbReference type="AlphaFoldDB" id="A0A6P2NN40"/>
<name>A0A6P2NN40_BURL3</name>
<evidence type="ECO:0000256" key="8">
    <source>
        <dbReference type="ARBA" id="ARBA00023196"/>
    </source>
</evidence>
<dbReference type="GO" id="GO:0046933">
    <property type="term" value="F:proton-transporting ATP synthase activity, rotational mechanism"/>
    <property type="evidence" value="ECO:0007669"/>
    <property type="project" value="InterPro"/>
</dbReference>
<dbReference type="Proteomes" id="UP000494218">
    <property type="component" value="Unassembled WGS sequence"/>
</dbReference>
<keyword evidence="4" id="KW-0813">Transport</keyword>
<comment type="function">
    <text evidence="1">Produces ATP from ADP in the presence of a proton gradient across the membrane. The gamma chain is believed to be important in regulating ATPase activity and the flow of protons through the CF(0) complex.</text>
</comment>
<dbReference type="InterPro" id="IPR035968">
    <property type="entry name" value="ATP_synth_F1_ATPase_gsu"/>
</dbReference>
<evidence type="ECO:0000256" key="6">
    <source>
        <dbReference type="ARBA" id="ARBA00023065"/>
    </source>
</evidence>
<dbReference type="InterPro" id="IPR000131">
    <property type="entry name" value="ATP_synth_F1_gsu"/>
</dbReference>
<comment type="similarity">
    <text evidence="3">Belongs to the ATPase gamma chain family.</text>
</comment>
<dbReference type="PRINTS" id="PR00126">
    <property type="entry name" value="ATPASEGAMMA"/>
</dbReference>
<protein>
    <submittedName>
        <fullName evidence="10">ATP synthase subunit gamma</fullName>
    </submittedName>
</protein>
<keyword evidence="5" id="KW-0375">Hydrogen ion transport</keyword>
<dbReference type="Gene3D" id="3.40.1380.10">
    <property type="match status" value="1"/>
</dbReference>
<sequence>MSDKLSAAEARADTARQLQSVIGAMRGVAAARAHDAQARLPGVRACAAIIGAAIGAVLSADATRPGSGTAAAPAKPQVVIVLCSEQGFVGAYNAQILDRARRRGEAAHYLLIGSRGAALAEARGLPVAWTAPMTSRADDVVALAGRLTDALFAHLAASGAETVSIVHAMPGSARLDVVEHRLLPFDYSRFDAAPRSQPPLLSLPPGRVLAELAQAYVFVELCEATMLAFAAENEARTRAMIAARANIEHKLAELLQICRLARQDEITADILELAAGIDP</sequence>
<evidence type="ECO:0000256" key="1">
    <source>
        <dbReference type="ARBA" id="ARBA00003456"/>
    </source>
</evidence>
<evidence type="ECO:0000256" key="9">
    <source>
        <dbReference type="ARBA" id="ARBA00023310"/>
    </source>
</evidence>
<dbReference type="EMBL" id="CABVPW010000023">
    <property type="protein sequence ID" value="VWB96010.1"/>
    <property type="molecule type" value="Genomic_DNA"/>
</dbReference>